<keyword evidence="3" id="KW-1185">Reference proteome</keyword>
<name>A0AA43TWY5_9LECA</name>
<proteinExistence type="predicted"/>
<dbReference type="AlphaFoldDB" id="A0AA43TWY5"/>
<feature type="region of interest" description="Disordered" evidence="1">
    <location>
        <begin position="291"/>
        <end position="315"/>
    </location>
</feature>
<feature type="compositionally biased region" description="Basic and acidic residues" evidence="1">
    <location>
        <begin position="430"/>
        <end position="446"/>
    </location>
</feature>
<feature type="compositionally biased region" description="Polar residues" evidence="1">
    <location>
        <begin position="448"/>
        <end position="462"/>
    </location>
</feature>
<reference evidence="2" key="1">
    <citation type="journal article" date="2023" name="Genome Biol. Evol.">
        <title>First Whole Genome Sequence and Flow Cytometry Genome Size Data for the Lichen-Forming Fungus Ramalina farinacea (Ascomycota).</title>
        <authorList>
            <person name="Llewellyn T."/>
            <person name="Mian S."/>
            <person name="Hill R."/>
            <person name="Leitch I.J."/>
            <person name="Gaya E."/>
        </authorList>
    </citation>
    <scope>NUCLEOTIDE SEQUENCE</scope>
    <source>
        <strain evidence="2">LIQ254RAFAR</strain>
    </source>
</reference>
<dbReference type="Proteomes" id="UP001161017">
    <property type="component" value="Unassembled WGS sequence"/>
</dbReference>
<evidence type="ECO:0000313" key="2">
    <source>
        <dbReference type="EMBL" id="MDI1491013.1"/>
    </source>
</evidence>
<sequence length="508" mass="56548">MATRRKDMGSLYAKHMEHFGCGVAMYHPVSAVDMRPPCVGYLDINRRWNHITNIEWEGDDKPDAGVYEQLEKIPQKLADVRIEWRPRTSLGVREYLVDAKGQTPYGLFKRFLHLVHLAHHRIHHSDVGLPAGADATVRYASKTRFGAILIAQKPVSLTSYNDETLFRHWIHKNRATLAKLHGVELSRYGLWLVTRTYTAPKVSINAWESKDKDASLSVKVKANMMGDLGTDVDWSEKGADKDWAHYSGDQGVVAFFDGIEVPAWQWWMEGIKARVGKDVGLAKQQMMPNRAGLLPHGSWKPAKGIDPRRQSAPGADDVYIKQSPIDQEKSALDAADAAQRQLANGRVPTKQPQTSPSMPSPPTDDSAEGQKPEPEPEPAAADLWGSSSPLRNMSPISSARSLSRGRPGSVSLRAPSRNSRHVSTPTRLSKYMDDDRYPQRDRKDPTLRLSTATTAAGNGSSSIKDHAYDETGNQSADRAQRHGLRRKTSSPSLRHSSPRELFAYDAAR</sequence>
<dbReference type="EMBL" id="JAPUFD010000013">
    <property type="protein sequence ID" value="MDI1491013.1"/>
    <property type="molecule type" value="Genomic_DNA"/>
</dbReference>
<feature type="region of interest" description="Disordered" evidence="1">
    <location>
        <begin position="345"/>
        <end position="508"/>
    </location>
</feature>
<evidence type="ECO:0000256" key="1">
    <source>
        <dbReference type="SAM" id="MobiDB-lite"/>
    </source>
</evidence>
<organism evidence="2 3">
    <name type="scientific">Ramalina farinacea</name>
    <dbReference type="NCBI Taxonomy" id="258253"/>
    <lineage>
        <taxon>Eukaryota</taxon>
        <taxon>Fungi</taxon>
        <taxon>Dikarya</taxon>
        <taxon>Ascomycota</taxon>
        <taxon>Pezizomycotina</taxon>
        <taxon>Lecanoromycetes</taxon>
        <taxon>OSLEUM clade</taxon>
        <taxon>Lecanoromycetidae</taxon>
        <taxon>Lecanorales</taxon>
        <taxon>Lecanorineae</taxon>
        <taxon>Ramalinaceae</taxon>
        <taxon>Ramalina</taxon>
    </lineage>
</organism>
<evidence type="ECO:0000313" key="3">
    <source>
        <dbReference type="Proteomes" id="UP001161017"/>
    </source>
</evidence>
<protein>
    <submittedName>
        <fullName evidence="2">Uncharacterized protein</fullName>
    </submittedName>
</protein>
<feature type="compositionally biased region" description="Low complexity" evidence="1">
    <location>
        <begin position="345"/>
        <end position="357"/>
    </location>
</feature>
<accession>A0AA43TWY5</accession>
<gene>
    <name evidence="2" type="ORF">OHK93_002218</name>
</gene>
<comment type="caution">
    <text evidence="2">The sequence shown here is derived from an EMBL/GenBank/DDBJ whole genome shotgun (WGS) entry which is preliminary data.</text>
</comment>
<feature type="compositionally biased region" description="Polar residues" evidence="1">
    <location>
        <begin position="385"/>
        <end position="401"/>
    </location>
</feature>